<feature type="transmembrane region" description="Helical" evidence="1">
    <location>
        <begin position="264"/>
        <end position="283"/>
    </location>
</feature>
<proteinExistence type="predicted"/>
<feature type="transmembrane region" description="Helical" evidence="1">
    <location>
        <begin position="196"/>
        <end position="213"/>
    </location>
</feature>
<feature type="transmembrane region" description="Helical" evidence="1">
    <location>
        <begin position="100"/>
        <end position="121"/>
    </location>
</feature>
<dbReference type="Gene3D" id="1.20.1530.20">
    <property type="match status" value="1"/>
</dbReference>
<dbReference type="Pfam" id="PF13593">
    <property type="entry name" value="SBF_like"/>
    <property type="match status" value="1"/>
</dbReference>
<dbReference type="RefSeq" id="WP_145205319.1">
    <property type="nucleotide sequence ID" value="NZ_CP036267.1"/>
</dbReference>
<name>A0A517QVA1_9PLAN</name>
<keyword evidence="1" id="KW-0472">Membrane</keyword>
<keyword evidence="1" id="KW-0812">Transmembrane</keyword>
<feature type="transmembrane region" description="Helical" evidence="1">
    <location>
        <begin position="72"/>
        <end position="88"/>
    </location>
</feature>
<accession>A0A517QVA1</accession>
<reference evidence="2 3" key="1">
    <citation type="submission" date="2019-02" db="EMBL/GenBank/DDBJ databases">
        <title>Deep-cultivation of Planctomycetes and their phenomic and genomic characterization uncovers novel biology.</title>
        <authorList>
            <person name="Wiegand S."/>
            <person name="Jogler M."/>
            <person name="Boedeker C."/>
            <person name="Pinto D."/>
            <person name="Vollmers J."/>
            <person name="Rivas-Marin E."/>
            <person name="Kohn T."/>
            <person name="Peeters S.H."/>
            <person name="Heuer A."/>
            <person name="Rast P."/>
            <person name="Oberbeckmann S."/>
            <person name="Bunk B."/>
            <person name="Jeske O."/>
            <person name="Meyerdierks A."/>
            <person name="Storesund J.E."/>
            <person name="Kallscheuer N."/>
            <person name="Luecker S."/>
            <person name="Lage O.M."/>
            <person name="Pohl T."/>
            <person name="Merkel B.J."/>
            <person name="Hornburger P."/>
            <person name="Mueller R.-W."/>
            <person name="Bruemmer F."/>
            <person name="Labrenz M."/>
            <person name="Spormann A.M."/>
            <person name="Op den Camp H."/>
            <person name="Overmann J."/>
            <person name="Amann R."/>
            <person name="Jetten M.S.M."/>
            <person name="Mascher T."/>
            <person name="Medema M.H."/>
            <person name="Devos D.P."/>
            <person name="Kaster A.-K."/>
            <person name="Ovreas L."/>
            <person name="Rohde M."/>
            <person name="Galperin M.Y."/>
            <person name="Jogler C."/>
        </authorList>
    </citation>
    <scope>NUCLEOTIDE SEQUENCE [LARGE SCALE GENOMIC DNA]</scope>
    <source>
        <strain evidence="2 3">Mal48</strain>
    </source>
</reference>
<keyword evidence="3" id="KW-1185">Reference proteome</keyword>
<feature type="transmembrane region" description="Helical" evidence="1">
    <location>
        <begin position="157"/>
        <end position="176"/>
    </location>
</feature>
<sequence length="367" mass="39954">MIRSLKTERIGFDVEYLPSRDQRKRMIDFLRKRWFLTSLILIIPLGLILGITIPAERIEAFSSNFMGKANRYTVAFILFLMSVTLDIQKLTAAVKAPAPVTWACIVNFVALPLLAIPLSKLQLTPDFAAGLIITTSVPSTMASASVWARKAQGNDAVSLLCTILTNGFCFLITPFWLSQSLGDGVTLDTMKMIERLFYTALLPIALGQVARISPFLKAVADNRKTLFGSISQICILGLVLWASVKGGEQLQESDSSGMTIGPILFVWFSCLALHVAGLILAFFGGKAFNFKRGDTVATVFSGSQKTLAIGIYIATDLLADRNLPFAAFPILMFHATQLILDTMLIAPLGKWVQAGQVNADVPSEGSP</sequence>
<feature type="transmembrane region" description="Helical" evidence="1">
    <location>
        <begin position="34"/>
        <end position="52"/>
    </location>
</feature>
<evidence type="ECO:0000256" key="1">
    <source>
        <dbReference type="SAM" id="Phobius"/>
    </source>
</evidence>
<dbReference type="AlphaFoldDB" id="A0A517QVA1"/>
<dbReference type="PANTHER" id="PTHR18640:SF10">
    <property type="entry name" value="SODIUM_METABOLITE COTRANSPORTER BASS4, CHLOROPLASTIC-RELATED"/>
    <property type="match status" value="1"/>
</dbReference>
<dbReference type="InterPro" id="IPR016833">
    <property type="entry name" value="Put_Na-Bile_cotransptr"/>
</dbReference>
<organism evidence="2 3">
    <name type="scientific">Thalassoglobus polymorphus</name>
    <dbReference type="NCBI Taxonomy" id="2527994"/>
    <lineage>
        <taxon>Bacteria</taxon>
        <taxon>Pseudomonadati</taxon>
        <taxon>Planctomycetota</taxon>
        <taxon>Planctomycetia</taxon>
        <taxon>Planctomycetales</taxon>
        <taxon>Planctomycetaceae</taxon>
        <taxon>Thalassoglobus</taxon>
    </lineage>
</organism>
<evidence type="ECO:0000313" key="3">
    <source>
        <dbReference type="Proteomes" id="UP000315724"/>
    </source>
</evidence>
<dbReference type="OrthoDB" id="245077at2"/>
<feature type="transmembrane region" description="Helical" evidence="1">
    <location>
        <begin position="127"/>
        <end position="148"/>
    </location>
</feature>
<keyword evidence="1" id="KW-1133">Transmembrane helix</keyword>
<dbReference type="EMBL" id="CP036267">
    <property type="protein sequence ID" value="QDT35556.1"/>
    <property type="molecule type" value="Genomic_DNA"/>
</dbReference>
<dbReference type="PANTHER" id="PTHR18640">
    <property type="entry name" value="SOLUTE CARRIER FAMILY 10 MEMBER 7"/>
    <property type="match status" value="1"/>
</dbReference>
<feature type="transmembrane region" description="Helical" evidence="1">
    <location>
        <begin position="225"/>
        <end position="244"/>
    </location>
</feature>
<dbReference type="InterPro" id="IPR038770">
    <property type="entry name" value="Na+/solute_symporter_sf"/>
</dbReference>
<evidence type="ECO:0000313" key="2">
    <source>
        <dbReference type="EMBL" id="QDT35556.1"/>
    </source>
</evidence>
<dbReference type="Proteomes" id="UP000315724">
    <property type="component" value="Chromosome"/>
</dbReference>
<dbReference type="KEGG" id="tpol:Mal48_48330"/>
<gene>
    <name evidence="2" type="ORF">Mal48_48330</name>
</gene>
<protein>
    <submittedName>
        <fullName evidence="2">Sodium Bile acid symporter family protein</fullName>
    </submittedName>
</protein>